<sequence>MSLVPLYTSWGVMMFVVSVFLWNLVGVWLFFVYMTFSIWLLVKEVGMGRCTHNLGFLVFILTELLTFASLFYVSHYSMQEYLFDEVRYISEFDEFPLLGCMVLLSSSIWVTGFHFNFGLDRCRWYLLSGIMLGCCFMLVQFFEFNDSPYYFTDCPYYVVAFSTIGLHFIHVLGGVVVLSMILLVGYDSFNRFYVEMSVWYWHFVDYVWLLVFMVFYYPAELWLPFFFLF</sequence>
<dbReference type="EMBL" id="MH536507">
    <property type="protein sequence ID" value="AYH51351.1"/>
    <property type="molecule type" value="Genomic_DNA"/>
</dbReference>
<comment type="similarity">
    <text evidence="2 8">Belongs to the cytochrome c oxidase subunit 3 family.</text>
</comment>
<name>A0A6J3YMJ3_9TREM</name>
<evidence type="ECO:0000256" key="8">
    <source>
        <dbReference type="RuleBase" id="RU003375"/>
    </source>
</evidence>
<evidence type="ECO:0000256" key="5">
    <source>
        <dbReference type="ARBA" id="ARBA00022967"/>
    </source>
</evidence>
<evidence type="ECO:0000259" key="10">
    <source>
        <dbReference type="PROSITE" id="PS50253"/>
    </source>
</evidence>
<comment type="subcellular location">
    <subcellularLocation>
        <location evidence="1">Membrane</location>
        <topology evidence="1">Multi-pass membrane protein</topology>
    </subcellularLocation>
</comment>
<protein>
    <recommendedName>
        <fullName evidence="3 8">Cytochrome c oxidase subunit 3</fullName>
    </recommendedName>
</protein>
<evidence type="ECO:0000256" key="6">
    <source>
        <dbReference type="ARBA" id="ARBA00022989"/>
    </source>
</evidence>
<organism evidence="11">
    <name type="scientific">Alaria americana</name>
    <dbReference type="NCBI Taxonomy" id="2282137"/>
    <lineage>
        <taxon>Eukaryota</taxon>
        <taxon>Metazoa</taxon>
        <taxon>Spiralia</taxon>
        <taxon>Lophotrochozoa</taxon>
        <taxon>Platyhelminthes</taxon>
        <taxon>Trematoda</taxon>
        <taxon>Digenea</taxon>
        <taxon>Diplostomida</taxon>
        <taxon>Diplostomoidea</taxon>
        <taxon>Diplostomidae</taxon>
        <taxon>Alaria</taxon>
    </lineage>
</organism>
<geneLocation type="mitochondrion" evidence="11"/>
<dbReference type="SUPFAM" id="SSF81452">
    <property type="entry name" value="Cytochrome c oxidase subunit III-like"/>
    <property type="match status" value="1"/>
</dbReference>
<feature type="domain" description="Heme-copper oxidase subunit III family profile" evidence="10">
    <location>
        <begin position="53"/>
        <end position="220"/>
    </location>
</feature>
<dbReference type="CDD" id="cd00386">
    <property type="entry name" value="Heme_Cu_Oxidase_III_like"/>
    <property type="match status" value="1"/>
</dbReference>
<proteinExistence type="inferred from homology"/>
<dbReference type="PANTHER" id="PTHR11403">
    <property type="entry name" value="CYTOCHROME C OXIDASE SUBUNIT III"/>
    <property type="match status" value="1"/>
</dbReference>
<evidence type="ECO:0000256" key="9">
    <source>
        <dbReference type="SAM" id="Phobius"/>
    </source>
</evidence>
<feature type="transmembrane region" description="Helical" evidence="9">
    <location>
        <begin position="124"/>
        <end position="144"/>
    </location>
</feature>
<keyword evidence="4 8" id="KW-0812">Transmembrane</keyword>
<dbReference type="GO" id="GO:0006123">
    <property type="term" value="P:mitochondrial electron transport, cytochrome c to oxygen"/>
    <property type="evidence" value="ECO:0007669"/>
    <property type="project" value="TreeGrafter"/>
</dbReference>
<feature type="transmembrane region" description="Helical" evidence="9">
    <location>
        <begin position="54"/>
        <end position="75"/>
    </location>
</feature>
<dbReference type="GO" id="GO:0004129">
    <property type="term" value="F:cytochrome-c oxidase activity"/>
    <property type="evidence" value="ECO:0007669"/>
    <property type="project" value="InterPro"/>
</dbReference>
<dbReference type="InterPro" id="IPR013833">
    <property type="entry name" value="Cyt_c_oxidase_su3_a-hlx"/>
</dbReference>
<keyword evidence="5" id="KW-1278">Translocase</keyword>
<feature type="transmembrane region" description="Helical" evidence="9">
    <location>
        <begin position="198"/>
        <end position="219"/>
    </location>
</feature>
<feature type="transmembrane region" description="Helical" evidence="9">
    <location>
        <begin position="95"/>
        <end position="117"/>
    </location>
</feature>
<keyword evidence="6 9" id="KW-1133">Transmembrane helix</keyword>
<keyword evidence="7 9" id="KW-0472">Membrane</keyword>
<evidence type="ECO:0000256" key="7">
    <source>
        <dbReference type="ARBA" id="ARBA00023136"/>
    </source>
</evidence>
<keyword evidence="8 11" id="KW-0496">Mitochondrion</keyword>
<dbReference type="AlphaFoldDB" id="A0A6J3YMJ3"/>
<dbReference type="Gene3D" id="1.20.120.80">
    <property type="entry name" value="Cytochrome c oxidase, subunit III, four-helix bundle"/>
    <property type="match status" value="1"/>
</dbReference>
<reference evidence="11" key="1">
    <citation type="journal article" date="2018" name="Int. J. Parasitol.">
        <title>Validity of the Diplostomoidea and Diplostomida (Digenea, Platyhelminthes) upheld in phylogenomic analysis.</title>
        <authorList>
            <person name="Locke S.A."/>
            <person name="Van Dam A."/>
            <person name="Caffara M."/>
            <person name="Pinto H.A."/>
            <person name="Lopez-Hernandez D."/>
            <person name="Blanar C.A."/>
        </authorList>
    </citation>
    <scope>NUCLEOTIDE SEQUENCE</scope>
    <source>
        <strain evidence="11">Am.IN.Vv.NVS.1.6</strain>
    </source>
</reference>
<comment type="function">
    <text evidence="8">Component of the cytochrome c oxidase, the last enzyme in the mitochondrial electron transport chain which drives oxidative phosphorylation. The respiratory chain contains 3 multisubunit complexes succinate dehydrogenase (complex II, CII), ubiquinol-cytochrome c oxidoreductase (cytochrome b-c1 complex, complex III, CIII) and cytochrome c oxidase (complex IV, CIV), that cooperate to transfer electrons derived from NADH and succinate to molecular oxygen, creating an electrochemical gradient over the inner membrane that drives transmembrane transport and the ATP synthase. Cytochrome c oxidase is the component of the respiratory chain that catalyzes the reduction of oxygen to water. Electrons originating from reduced cytochrome c in the intermembrane space (IMS) are transferred via the dinuclear copper A center (CU(A)) of subunit 2 and heme A of subunit 1 to the active site in subunit 1, a binuclear center (BNC) formed by heme A3 and copper B (CU(B)). The BNC reduces molecular oxygen to 2 water molecules using 4 electrons from cytochrome c in the IMS and 4 protons from the mitochondrial matrix.</text>
</comment>
<dbReference type="Pfam" id="PF00510">
    <property type="entry name" value="COX3"/>
    <property type="match status" value="1"/>
</dbReference>
<dbReference type="PROSITE" id="PS50253">
    <property type="entry name" value="COX3"/>
    <property type="match status" value="1"/>
</dbReference>
<dbReference type="InterPro" id="IPR024791">
    <property type="entry name" value="Cyt_c/ubiquinol_Oxase_su3"/>
</dbReference>
<evidence type="ECO:0000313" key="11">
    <source>
        <dbReference type="EMBL" id="AYH51351.1"/>
    </source>
</evidence>
<evidence type="ECO:0000256" key="1">
    <source>
        <dbReference type="ARBA" id="ARBA00004141"/>
    </source>
</evidence>
<gene>
    <name evidence="11" type="primary">COX3</name>
</gene>
<dbReference type="GO" id="GO:0016020">
    <property type="term" value="C:membrane"/>
    <property type="evidence" value="ECO:0007669"/>
    <property type="project" value="UniProtKB-SubCell"/>
</dbReference>
<evidence type="ECO:0000256" key="2">
    <source>
        <dbReference type="ARBA" id="ARBA00010581"/>
    </source>
</evidence>
<dbReference type="PANTHER" id="PTHR11403:SF7">
    <property type="entry name" value="CYTOCHROME C OXIDASE SUBUNIT 3"/>
    <property type="match status" value="1"/>
</dbReference>
<dbReference type="GO" id="GO:0005739">
    <property type="term" value="C:mitochondrion"/>
    <property type="evidence" value="ECO:0007669"/>
    <property type="project" value="TreeGrafter"/>
</dbReference>
<dbReference type="InterPro" id="IPR000298">
    <property type="entry name" value="Cyt_c_oxidase-like_su3"/>
</dbReference>
<feature type="transmembrane region" description="Helical" evidence="9">
    <location>
        <begin position="156"/>
        <end position="186"/>
    </location>
</feature>
<feature type="transmembrane region" description="Helical" evidence="9">
    <location>
        <begin position="20"/>
        <end position="42"/>
    </location>
</feature>
<dbReference type="InterPro" id="IPR035973">
    <property type="entry name" value="Cyt_c_oxidase_su3-like_sf"/>
</dbReference>
<evidence type="ECO:0000256" key="3">
    <source>
        <dbReference type="ARBA" id="ARBA00015944"/>
    </source>
</evidence>
<accession>A0A6J3YMJ3</accession>
<evidence type="ECO:0000256" key="4">
    <source>
        <dbReference type="ARBA" id="ARBA00022692"/>
    </source>
</evidence>